<name>A0A1B0DPA2_PHLPP</name>
<dbReference type="EMBL" id="AJVK01018141">
    <property type="status" value="NOT_ANNOTATED_CDS"/>
    <property type="molecule type" value="Genomic_DNA"/>
</dbReference>
<reference evidence="1" key="1">
    <citation type="submission" date="2022-08" db="UniProtKB">
        <authorList>
            <consortium name="EnsemblMetazoa"/>
        </authorList>
    </citation>
    <scope>IDENTIFICATION</scope>
    <source>
        <strain evidence="1">Israel</strain>
    </source>
</reference>
<organism evidence="1 2">
    <name type="scientific">Phlebotomus papatasi</name>
    <name type="common">Sandfly</name>
    <dbReference type="NCBI Taxonomy" id="29031"/>
    <lineage>
        <taxon>Eukaryota</taxon>
        <taxon>Metazoa</taxon>
        <taxon>Ecdysozoa</taxon>
        <taxon>Arthropoda</taxon>
        <taxon>Hexapoda</taxon>
        <taxon>Insecta</taxon>
        <taxon>Pterygota</taxon>
        <taxon>Neoptera</taxon>
        <taxon>Endopterygota</taxon>
        <taxon>Diptera</taxon>
        <taxon>Nematocera</taxon>
        <taxon>Psychodoidea</taxon>
        <taxon>Psychodidae</taxon>
        <taxon>Phlebotomus</taxon>
        <taxon>Phlebotomus</taxon>
    </lineage>
</organism>
<sequence length="222" mass="25189">MDSLNNDVNLNEDIPGSDVQCGLSGNSFKLPQKEEKGVFNISIFVVQVYSKCWFRAPNSSGAPKNDVELVKDLLKHRNVDEGGANAALYKFLGHLWYLNELMVPLSLFDSTIPPAEKQKFIKNMRNNKVFHSPISRPKLSAEECGELELANLFTSNSFQFFHILDIPHNFLDTDPSVWDNCEEYQTALRVVNALEVTNDVAERAIYITKLCSKKNELLVEFE</sequence>
<keyword evidence="2" id="KW-1185">Reference proteome</keyword>
<dbReference type="EMBL" id="AJVK01018142">
    <property type="status" value="NOT_ANNOTATED_CDS"/>
    <property type="molecule type" value="Genomic_DNA"/>
</dbReference>
<proteinExistence type="predicted"/>
<dbReference type="AlphaFoldDB" id="A0A1B0DPA2"/>
<evidence type="ECO:0000313" key="2">
    <source>
        <dbReference type="Proteomes" id="UP000092462"/>
    </source>
</evidence>
<dbReference type="VEuPathDB" id="VectorBase:PPAI010338"/>
<protein>
    <submittedName>
        <fullName evidence="1">Uncharacterized protein</fullName>
    </submittedName>
</protein>
<dbReference type="Proteomes" id="UP000092462">
    <property type="component" value="Unassembled WGS sequence"/>
</dbReference>
<accession>A0A1B0DPA2</accession>
<dbReference type="EnsemblMetazoa" id="PPAI010338-RA">
    <property type="protein sequence ID" value="PPAI010338-PA"/>
    <property type="gene ID" value="PPAI010338"/>
</dbReference>
<evidence type="ECO:0000313" key="1">
    <source>
        <dbReference type="EnsemblMetazoa" id="PPAI010338-PA"/>
    </source>
</evidence>